<organism evidence="1">
    <name type="scientific">Culex pipiens</name>
    <name type="common">House mosquito</name>
    <dbReference type="NCBI Taxonomy" id="7175"/>
    <lineage>
        <taxon>Eukaryota</taxon>
        <taxon>Metazoa</taxon>
        <taxon>Ecdysozoa</taxon>
        <taxon>Arthropoda</taxon>
        <taxon>Hexapoda</taxon>
        <taxon>Insecta</taxon>
        <taxon>Pterygota</taxon>
        <taxon>Neoptera</taxon>
        <taxon>Endopterygota</taxon>
        <taxon>Diptera</taxon>
        <taxon>Nematocera</taxon>
        <taxon>Culicoidea</taxon>
        <taxon>Culicidae</taxon>
        <taxon>Culicinae</taxon>
        <taxon>Culicini</taxon>
        <taxon>Culex</taxon>
        <taxon>Culex</taxon>
    </lineage>
</organism>
<dbReference type="EMBL" id="HBUE01254099">
    <property type="protein sequence ID" value="CAG6555474.1"/>
    <property type="molecule type" value="Transcribed_RNA"/>
</dbReference>
<accession>A0A8D8N7Z4</accession>
<sequence>MKPKPGHINIPDRQTDIKFLIKKCFSTLRVTDTTDTPTDNTTLPIPFEKHNFPSTALSGCAKTSWCIFQQSVVPSPSPLFALIDALVPAFIEQPQNPTALATL</sequence>
<evidence type="ECO:0000313" key="1">
    <source>
        <dbReference type="EMBL" id="CAG6555472.1"/>
    </source>
</evidence>
<name>A0A8D8N7Z4_CULPI</name>
<dbReference type="AlphaFoldDB" id="A0A8D8N7Z4"/>
<dbReference type="EMBL" id="HBUE01149133">
    <property type="protein sequence ID" value="CAG6504198.1"/>
    <property type="molecule type" value="Transcribed_RNA"/>
</dbReference>
<proteinExistence type="predicted"/>
<dbReference type="EMBL" id="HBUE01254101">
    <property type="protein sequence ID" value="CAG6555476.1"/>
    <property type="molecule type" value="Transcribed_RNA"/>
</dbReference>
<protein>
    <submittedName>
        <fullName evidence="1">(northern house mosquito) hypothetical protein</fullName>
    </submittedName>
</protein>
<dbReference type="EMBL" id="HBUE01149135">
    <property type="protein sequence ID" value="CAG6504200.1"/>
    <property type="molecule type" value="Transcribed_RNA"/>
</dbReference>
<dbReference type="EMBL" id="HBUE01149132">
    <property type="protein sequence ID" value="CAG6504196.1"/>
    <property type="molecule type" value="Transcribed_RNA"/>
</dbReference>
<reference evidence="1" key="1">
    <citation type="submission" date="2021-05" db="EMBL/GenBank/DDBJ databases">
        <authorList>
            <person name="Alioto T."/>
            <person name="Alioto T."/>
            <person name="Gomez Garrido J."/>
        </authorList>
    </citation>
    <scope>NUCLEOTIDE SEQUENCE</scope>
</reference>
<dbReference type="EMBL" id="HBUE01254098">
    <property type="protein sequence ID" value="CAG6555472.1"/>
    <property type="molecule type" value="Transcribed_RNA"/>
</dbReference>